<keyword evidence="4 6" id="KW-1133">Transmembrane helix</keyword>
<name>A0A4R5W1V8_9BURK</name>
<keyword evidence="5 6" id="KW-0472">Membrane</keyword>
<dbReference type="RefSeq" id="WP_133328713.1">
    <property type="nucleotide sequence ID" value="NZ_SMYL01000005.1"/>
</dbReference>
<evidence type="ECO:0000256" key="1">
    <source>
        <dbReference type="ARBA" id="ARBA00004141"/>
    </source>
</evidence>
<feature type="transmembrane region" description="Helical" evidence="6">
    <location>
        <begin position="48"/>
        <end position="68"/>
    </location>
</feature>
<dbReference type="InterPro" id="IPR007267">
    <property type="entry name" value="GtrA_DPMS_TM"/>
</dbReference>
<evidence type="ECO:0000259" key="7">
    <source>
        <dbReference type="Pfam" id="PF04138"/>
    </source>
</evidence>
<accession>A0A4R5W1V8</accession>
<sequence length="135" mass="15433">MQLSPKLTALFHQFLRFAAVGLSGTLVQYACLWIGVNYFLMNAAIASAIGYILGSVVNYVLNYFFTFGSQKSHKEAATKYFSLLGVGWCINFGLMILFHDYWNWYLWLAQIVTTGIGLIWNFSGSKWWAFKHKAH</sequence>
<evidence type="ECO:0000256" key="2">
    <source>
        <dbReference type="ARBA" id="ARBA00009399"/>
    </source>
</evidence>
<gene>
    <name evidence="8" type="ORF">E2I14_11825</name>
</gene>
<keyword evidence="3 6" id="KW-0812">Transmembrane</keyword>
<evidence type="ECO:0000313" key="8">
    <source>
        <dbReference type="EMBL" id="TDK65627.1"/>
    </source>
</evidence>
<feature type="transmembrane region" description="Helical" evidence="6">
    <location>
        <begin position="104"/>
        <end position="123"/>
    </location>
</feature>
<keyword evidence="9" id="KW-1185">Reference proteome</keyword>
<evidence type="ECO:0000256" key="3">
    <source>
        <dbReference type="ARBA" id="ARBA00022692"/>
    </source>
</evidence>
<dbReference type="Pfam" id="PF04138">
    <property type="entry name" value="GtrA_DPMS_TM"/>
    <property type="match status" value="1"/>
</dbReference>
<organism evidence="8 9">
    <name type="scientific">Sapientia aquatica</name>
    <dbReference type="NCBI Taxonomy" id="1549640"/>
    <lineage>
        <taxon>Bacteria</taxon>
        <taxon>Pseudomonadati</taxon>
        <taxon>Pseudomonadota</taxon>
        <taxon>Betaproteobacteria</taxon>
        <taxon>Burkholderiales</taxon>
        <taxon>Oxalobacteraceae</taxon>
        <taxon>Sapientia</taxon>
    </lineage>
</organism>
<dbReference type="InterPro" id="IPR051401">
    <property type="entry name" value="GtrA_CellWall_Glycosyl"/>
</dbReference>
<dbReference type="EMBL" id="SMYL01000005">
    <property type="protein sequence ID" value="TDK65627.1"/>
    <property type="molecule type" value="Genomic_DNA"/>
</dbReference>
<comment type="subcellular location">
    <subcellularLocation>
        <location evidence="1">Membrane</location>
        <topology evidence="1">Multi-pass membrane protein</topology>
    </subcellularLocation>
</comment>
<dbReference type="PANTHER" id="PTHR38459">
    <property type="entry name" value="PROPHAGE BACTOPRENOL-LINKED GLUCOSE TRANSLOCASE HOMOLOG"/>
    <property type="match status" value="1"/>
</dbReference>
<evidence type="ECO:0000256" key="5">
    <source>
        <dbReference type="ARBA" id="ARBA00023136"/>
    </source>
</evidence>
<dbReference type="AlphaFoldDB" id="A0A4R5W1V8"/>
<comment type="caution">
    <text evidence="8">The sequence shown here is derived from an EMBL/GenBank/DDBJ whole genome shotgun (WGS) entry which is preliminary data.</text>
</comment>
<comment type="similarity">
    <text evidence="2">Belongs to the GtrA family.</text>
</comment>
<proteinExistence type="inferred from homology"/>
<evidence type="ECO:0000256" key="6">
    <source>
        <dbReference type="SAM" id="Phobius"/>
    </source>
</evidence>
<feature type="domain" description="GtrA/DPMS transmembrane" evidence="7">
    <location>
        <begin position="16"/>
        <end position="130"/>
    </location>
</feature>
<dbReference type="Proteomes" id="UP000294829">
    <property type="component" value="Unassembled WGS sequence"/>
</dbReference>
<reference evidence="8 9" key="1">
    <citation type="submission" date="2019-03" db="EMBL/GenBank/DDBJ databases">
        <title>Sapientia aquatica gen. nov., sp. nov., isolated from a crater lake.</title>
        <authorList>
            <person name="Felfoldi T."/>
            <person name="Szabo A."/>
            <person name="Toth E."/>
            <person name="Schumann P."/>
            <person name="Keki Z."/>
            <person name="Marialigeti K."/>
            <person name="Mathe I."/>
        </authorList>
    </citation>
    <scope>NUCLEOTIDE SEQUENCE [LARGE SCALE GENOMIC DNA]</scope>
    <source>
        <strain evidence="8 9">SA-152</strain>
    </source>
</reference>
<protein>
    <submittedName>
        <fullName evidence="8">GtrA family protein</fullName>
    </submittedName>
</protein>
<feature type="transmembrane region" description="Helical" evidence="6">
    <location>
        <begin position="14"/>
        <end position="36"/>
    </location>
</feature>
<evidence type="ECO:0000256" key="4">
    <source>
        <dbReference type="ARBA" id="ARBA00022989"/>
    </source>
</evidence>
<dbReference type="GO" id="GO:0000271">
    <property type="term" value="P:polysaccharide biosynthetic process"/>
    <property type="evidence" value="ECO:0007669"/>
    <property type="project" value="InterPro"/>
</dbReference>
<evidence type="ECO:0000313" key="9">
    <source>
        <dbReference type="Proteomes" id="UP000294829"/>
    </source>
</evidence>
<dbReference type="OrthoDB" id="5296904at2"/>
<dbReference type="PANTHER" id="PTHR38459:SF1">
    <property type="entry name" value="PROPHAGE BACTOPRENOL-LINKED GLUCOSE TRANSLOCASE HOMOLOG"/>
    <property type="match status" value="1"/>
</dbReference>
<dbReference type="GO" id="GO:0005886">
    <property type="term" value="C:plasma membrane"/>
    <property type="evidence" value="ECO:0007669"/>
    <property type="project" value="TreeGrafter"/>
</dbReference>
<feature type="transmembrane region" description="Helical" evidence="6">
    <location>
        <begin position="80"/>
        <end position="98"/>
    </location>
</feature>